<dbReference type="SUPFAM" id="SSF158235">
    <property type="entry name" value="SOCS box-like"/>
    <property type="match status" value="1"/>
</dbReference>
<protein>
    <recommendedName>
        <fullName evidence="1">SOCS box domain-containing protein</fullName>
    </recommendedName>
</protein>
<keyword evidence="3" id="KW-1185">Reference proteome</keyword>
<dbReference type="EMBL" id="JAODUO010001298">
    <property type="protein sequence ID" value="KAK2166905.1"/>
    <property type="molecule type" value="Genomic_DNA"/>
</dbReference>
<accession>A0AAD9KA68</accession>
<evidence type="ECO:0000313" key="2">
    <source>
        <dbReference type="EMBL" id="KAK2166905.1"/>
    </source>
</evidence>
<dbReference type="PROSITE" id="PS50225">
    <property type="entry name" value="SOCS"/>
    <property type="match status" value="1"/>
</dbReference>
<comment type="caution">
    <text evidence="2">The sequence shown here is derived from an EMBL/GenBank/DDBJ whole genome shotgun (WGS) entry which is preliminary data.</text>
</comment>
<evidence type="ECO:0000259" key="1">
    <source>
        <dbReference type="PROSITE" id="PS50225"/>
    </source>
</evidence>
<proteinExistence type="predicted"/>
<dbReference type="SMART" id="SM00969">
    <property type="entry name" value="SOCS_box"/>
    <property type="match status" value="1"/>
</dbReference>
<dbReference type="InterPro" id="IPR001496">
    <property type="entry name" value="SOCS_box"/>
</dbReference>
<dbReference type="Pfam" id="PF07525">
    <property type="entry name" value="SOCS_box"/>
    <property type="match status" value="1"/>
</dbReference>
<feature type="domain" description="SOCS box" evidence="1">
    <location>
        <begin position="339"/>
        <end position="367"/>
    </location>
</feature>
<dbReference type="SUPFAM" id="SSF50998">
    <property type="entry name" value="Quinoprotein alcohol dehydrogenase-like"/>
    <property type="match status" value="1"/>
</dbReference>
<organism evidence="2 3">
    <name type="scientific">Ridgeia piscesae</name>
    <name type="common">Tubeworm</name>
    <dbReference type="NCBI Taxonomy" id="27915"/>
    <lineage>
        <taxon>Eukaryota</taxon>
        <taxon>Metazoa</taxon>
        <taxon>Spiralia</taxon>
        <taxon>Lophotrochozoa</taxon>
        <taxon>Annelida</taxon>
        <taxon>Polychaeta</taxon>
        <taxon>Sedentaria</taxon>
        <taxon>Canalipalpata</taxon>
        <taxon>Sabellida</taxon>
        <taxon>Siboglinidae</taxon>
        <taxon>Ridgeia</taxon>
    </lineage>
</organism>
<dbReference type="InterPro" id="IPR011047">
    <property type="entry name" value="Quinoprotein_ADH-like_sf"/>
</dbReference>
<dbReference type="InterPro" id="IPR036036">
    <property type="entry name" value="SOCS_box-like_dom_sf"/>
</dbReference>
<evidence type="ECO:0000313" key="3">
    <source>
        <dbReference type="Proteomes" id="UP001209878"/>
    </source>
</evidence>
<reference evidence="2" key="1">
    <citation type="journal article" date="2023" name="Mol. Biol. Evol.">
        <title>Third-Generation Sequencing Reveals the Adaptive Role of the Epigenome in Three Deep-Sea Polychaetes.</title>
        <authorList>
            <person name="Perez M."/>
            <person name="Aroh O."/>
            <person name="Sun Y."/>
            <person name="Lan Y."/>
            <person name="Juniper S.K."/>
            <person name="Young C.R."/>
            <person name="Angers B."/>
            <person name="Qian P.Y."/>
        </authorList>
    </citation>
    <scope>NUCLEOTIDE SEQUENCE</scope>
    <source>
        <strain evidence="2">R07B-5</strain>
    </source>
</reference>
<gene>
    <name evidence="2" type="ORF">NP493_1300g00057</name>
</gene>
<sequence length="373" mass="41491">MCDLLTGPALLTHVNWQTPDEASGHLRFPKHVTGSSDRCHQHVTLPLKAIDVDRHPSRTPQGRLVKRAPDTSDPLFPLCVRDGVAVFSHSPHTDDTGRKTPDRLYCVDTSSGSQLGTVYVGGYNELSTLEVSDCCLSADGTNVAIVVNMTSNYGNNSSRVIVYDATNWREVYVLTVNGGKRAVAVDFDPRYEHSRLCVAYHTGADSCLSVVSYDMPRHRTERCETVTFSSDADDASHTLIYAKGGAFIVMQLISAMWRSRDSFCETLVLDGETLRVLYRCEPTVVSLCHSECLSAVRPTFSECGSYFAFHTRDESNRDKDAENIRVFRLPVTVRLGAQCRVAILKCMSDSNDINTLPLPEKLKEYLQFSPDYT</sequence>
<dbReference type="CDD" id="cd03587">
    <property type="entry name" value="SOCS"/>
    <property type="match status" value="1"/>
</dbReference>
<dbReference type="Gene3D" id="1.10.750.20">
    <property type="entry name" value="SOCS box"/>
    <property type="match status" value="1"/>
</dbReference>
<name>A0AAD9KA68_RIDPI</name>
<dbReference type="Proteomes" id="UP001209878">
    <property type="component" value="Unassembled WGS sequence"/>
</dbReference>
<dbReference type="AlphaFoldDB" id="A0AAD9KA68"/>
<dbReference type="GO" id="GO:0035556">
    <property type="term" value="P:intracellular signal transduction"/>
    <property type="evidence" value="ECO:0007669"/>
    <property type="project" value="InterPro"/>
</dbReference>